<organism evidence="2 3">
    <name type="scientific">Candidatus Dojkabacteria bacterium</name>
    <dbReference type="NCBI Taxonomy" id="2099670"/>
    <lineage>
        <taxon>Bacteria</taxon>
        <taxon>Candidatus Dojkabacteria</taxon>
    </lineage>
</organism>
<evidence type="ECO:0000313" key="3">
    <source>
        <dbReference type="Proteomes" id="UP000748332"/>
    </source>
</evidence>
<feature type="domain" description="Glycosyltransferase 2-like" evidence="1">
    <location>
        <begin position="5"/>
        <end position="158"/>
    </location>
</feature>
<reference evidence="2" key="2">
    <citation type="journal article" date="2021" name="Microbiome">
        <title>Successional dynamics and alternative stable states in a saline activated sludge microbial community over 9 years.</title>
        <authorList>
            <person name="Wang Y."/>
            <person name="Ye J."/>
            <person name="Ju F."/>
            <person name="Liu L."/>
            <person name="Boyd J.A."/>
            <person name="Deng Y."/>
            <person name="Parks D.H."/>
            <person name="Jiang X."/>
            <person name="Yin X."/>
            <person name="Woodcroft B.J."/>
            <person name="Tyson G.W."/>
            <person name="Hugenholtz P."/>
            <person name="Polz M.F."/>
            <person name="Zhang T."/>
        </authorList>
    </citation>
    <scope>NUCLEOTIDE SEQUENCE</scope>
    <source>
        <strain evidence="2">HKST-UBA16</strain>
    </source>
</reference>
<evidence type="ECO:0000259" key="1">
    <source>
        <dbReference type="Pfam" id="PF00535"/>
    </source>
</evidence>
<evidence type="ECO:0000313" key="2">
    <source>
        <dbReference type="EMBL" id="MCA9374711.1"/>
    </source>
</evidence>
<protein>
    <submittedName>
        <fullName evidence="2">Glycosyltransferase</fullName>
        <ecNumber evidence="2">2.4.-.-</ecNumber>
    </submittedName>
</protein>
<dbReference type="PANTHER" id="PTHR43685">
    <property type="entry name" value="GLYCOSYLTRANSFERASE"/>
    <property type="match status" value="1"/>
</dbReference>
<proteinExistence type="predicted"/>
<comment type="caution">
    <text evidence="2">The sequence shown here is derived from an EMBL/GenBank/DDBJ whole genome shotgun (WGS) entry which is preliminary data.</text>
</comment>
<dbReference type="GO" id="GO:0044010">
    <property type="term" value="P:single-species biofilm formation"/>
    <property type="evidence" value="ECO:0007669"/>
    <property type="project" value="TreeGrafter"/>
</dbReference>
<dbReference type="EC" id="2.4.-.-" evidence="2"/>
<dbReference type="Pfam" id="PF00535">
    <property type="entry name" value="Glycos_transf_2"/>
    <property type="match status" value="1"/>
</dbReference>
<dbReference type="Gene3D" id="3.90.550.10">
    <property type="entry name" value="Spore Coat Polysaccharide Biosynthesis Protein SpsA, Chain A"/>
    <property type="match status" value="1"/>
</dbReference>
<dbReference type="CDD" id="cd00761">
    <property type="entry name" value="Glyco_tranf_GTA_type"/>
    <property type="match status" value="1"/>
</dbReference>
<dbReference type="InterPro" id="IPR001173">
    <property type="entry name" value="Glyco_trans_2-like"/>
</dbReference>
<dbReference type="AlphaFoldDB" id="A0A955HX95"/>
<accession>A0A955HX95</accession>
<dbReference type="Proteomes" id="UP000748332">
    <property type="component" value="Unassembled WGS sequence"/>
</dbReference>
<sequence length="335" mass="38759">MSKCTICLPVFNGEANLDKWFEAILGQTTGFEYDILIVDSGSKDRSVGIIKKWQKQSRIKVSLIEIPNIEFSHGHTRNFMVDHSNSEILVFTVQDALPLNNSWLKRLDDAFEVDPKIGAVFGRHIANLNAHPISMRYIDKTFEQYRKNVESLASAVSKNGVIYYNNPSEIKNWDKFLAFSNVNAAYRREVIKKIRFAEIDFAEDRQFVKDAIKDGYFVGYVPDAVVYHSHDFNLKFTFKKTFDEWKAIKESGGYQHKFRPYHIFTQSLIGYGADLRYILFSERLAIWQKVAGIATSPFRQLTIKTAMYFGLNFEILPESLLRIFSEQATRRKVVT</sequence>
<dbReference type="GO" id="GO:0016757">
    <property type="term" value="F:glycosyltransferase activity"/>
    <property type="evidence" value="ECO:0007669"/>
    <property type="project" value="UniProtKB-KW"/>
</dbReference>
<dbReference type="InterPro" id="IPR050834">
    <property type="entry name" value="Glycosyltransf_2"/>
</dbReference>
<keyword evidence="2" id="KW-0808">Transferase</keyword>
<dbReference type="SUPFAM" id="SSF53448">
    <property type="entry name" value="Nucleotide-diphospho-sugar transferases"/>
    <property type="match status" value="1"/>
</dbReference>
<gene>
    <name evidence="2" type="ORF">KC622_00095</name>
</gene>
<reference evidence="2" key="1">
    <citation type="submission" date="2020-04" db="EMBL/GenBank/DDBJ databases">
        <authorList>
            <person name="Zhang T."/>
        </authorList>
    </citation>
    <scope>NUCLEOTIDE SEQUENCE</scope>
    <source>
        <strain evidence="2">HKST-UBA16</strain>
    </source>
</reference>
<dbReference type="EMBL" id="JAGQLM010000004">
    <property type="protein sequence ID" value="MCA9374711.1"/>
    <property type="molecule type" value="Genomic_DNA"/>
</dbReference>
<name>A0A955HX95_9BACT</name>
<keyword evidence="2" id="KW-0328">Glycosyltransferase</keyword>
<dbReference type="PANTHER" id="PTHR43685:SF13">
    <property type="entry name" value="O ANTIGEN BIOSYNTHESIS RHAMNOSYLTRANSFERASE RFBN"/>
    <property type="match status" value="1"/>
</dbReference>
<dbReference type="InterPro" id="IPR029044">
    <property type="entry name" value="Nucleotide-diphossugar_trans"/>
</dbReference>